<dbReference type="AlphaFoldDB" id="A0A2W4YVX2"/>
<dbReference type="EMBL" id="QFMX01000006">
    <property type="protein sequence ID" value="PZO74113.1"/>
    <property type="molecule type" value="Genomic_DNA"/>
</dbReference>
<organism evidence="2 3">
    <name type="scientific">Sphingomonas taxi</name>
    <dbReference type="NCBI Taxonomy" id="1549858"/>
    <lineage>
        <taxon>Bacteria</taxon>
        <taxon>Pseudomonadati</taxon>
        <taxon>Pseudomonadota</taxon>
        <taxon>Alphaproteobacteria</taxon>
        <taxon>Sphingomonadales</taxon>
        <taxon>Sphingomonadaceae</taxon>
        <taxon>Sphingomonas</taxon>
    </lineage>
</organism>
<evidence type="ECO:0000256" key="1">
    <source>
        <dbReference type="SAM" id="SignalP"/>
    </source>
</evidence>
<keyword evidence="1" id="KW-0732">Signal</keyword>
<evidence type="ECO:0000313" key="2">
    <source>
        <dbReference type="EMBL" id="PZO74113.1"/>
    </source>
</evidence>
<feature type="signal peptide" evidence="1">
    <location>
        <begin position="1"/>
        <end position="29"/>
    </location>
</feature>
<reference evidence="2 3" key="1">
    <citation type="submission" date="2017-08" db="EMBL/GenBank/DDBJ databases">
        <title>Infants hospitalized years apart are colonized by the same room-sourced microbial strains.</title>
        <authorList>
            <person name="Brooks B."/>
            <person name="Olm M.R."/>
            <person name="Firek B.A."/>
            <person name="Baker R."/>
            <person name="Thomas B.C."/>
            <person name="Morowitz M.J."/>
            <person name="Banfield J.F."/>
        </authorList>
    </citation>
    <scope>NUCLEOTIDE SEQUENCE [LARGE SCALE GENOMIC DNA]</scope>
    <source>
        <strain evidence="2">S2_018_000_R3_119</strain>
    </source>
</reference>
<proteinExistence type="predicted"/>
<comment type="caution">
    <text evidence="2">The sequence shown here is derived from an EMBL/GenBank/DDBJ whole genome shotgun (WGS) entry which is preliminary data.</text>
</comment>
<gene>
    <name evidence="2" type="ORF">DI640_06920</name>
</gene>
<accession>A0A2W4YVX2</accession>
<protein>
    <submittedName>
        <fullName evidence="2">Uncharacterized protein</fullName>
    </submittedName>
</protein>
<name>A0A2W4YVX2_9SPHN</name>
<dbReference type="Proteomes" id="UP000249555">
    <property type="component" value="Unassembled WGS sequence"/>
</dbReference>
<evidence type="ECO:0000313" key="3">
    <source>
        <dbReference type="Proteomes" id="UP000249555"/>
    </source>
</evidence>
<sequence length="87" mass="9346">MFQIHSFRPAALLVASIVALGGASAPAFAAGDKPISVTMPASVFKDDTSRVCMPRTILGRKVDKTLPETICETRSEWSARGVIIRTK</sequence>
<feature type="chain" id="PRO_5016105879" evidence="1">
    <location>
        <begin position="30"/>
        <end position="87"/>
    </location>
</feature>